<proteinExistence type="predicted"/>
<evidence type="ECO:0000313" key="3">
    <source>
        <dbReference type="Proteomes" id="UP001346869"/>
    </source>
</evidence>
<protein>
    <submittedName>
        <fullName evidence="2">Uncharacterized protein</fullName>
    </submittedName>
</protein>
<name>A0AAN8AYF7_ELEMC</name>
<gene>
    <name evidence="2" type="ORF">PBY51_018770</name>
</gene>
<feature type="region of interest" description="Disordered" evidence="1">
    <location>
        <begin position="1"/>
        <end position="93"/>
    </location>
</feature>
<dbReference type="Proteomes" id="UP001346869">
    <property type="component" value="Unassembled WGS sequence"/>
</dbReference>
<accession>A0AAN8AYF7</accession>
<reference evidence="2 3" key="2">
    <citation type="journal article" date="2023" name="Mol. Biol. Evol.">
        <title>Genomics of Secondarily Temperate Adaptation in the Only Non-Antarctic Icefish.</title>
        <authorList>
            <person name="Rivera-Colon A.G."/>
            <person name="Rayamajhi N."/>
            <person name="Minhas B.F."/>
            <person name="Madrigal G."/>
            <person name="Bilyk K.T."/>
            <person name="Yoon V."/>
            <person name="Hune M."/>
            <person name="Gregory S."/>
            <person name="Cheng C.H.C."/>
            <person name="Catchen J.M."/>
        </authorList>
    </citation>
    <scope>NUCLEOTIDE SEQUENCE [LARGE SCALE GENOMIC DNA]</scope>
    <source>
        <strain evidence="2">JMC-PN-2008</strain>
    </source>
</reference>
<evidence type="ECO:0000313" key="2">
    <source>
        <dbReference type="EMBL" id="KAK5873758.1"/>
    </source>
</evidence>
<feature type="compositionally biased region" description="Basic and acidic residues" evidence="1">
    <location>
        <begin position="41"/>
        <end position="69"/>
    </location>
</feature>
<evidence type="ECO:0000256" key="1">
    <source>
        <dbReference type="SAM" id="MobiDB-lite"/>
    </source>
</evidence>
<reference evidence="2 3" key="1">
    <citation type="journal article" date="2023" name="Genes (Basel)">
        <title>Chromosome-Level Genome Assembly and Circadian Gene Repertoire of the Patagonia Blennie Eleginops maclovinus-The Closest Ancestral Proxy of Antarctic Cryonotothenioids.</title>
        <authorList>
            <person name="Cheng C.C."/>
            <person name="Rivera-Colon A.G."/>
            <person name="Minhas B.F."/>
            <person name="Wilson L."/>
            <person name="Rayamajhi N."/>
            <person name="Vargas-Chacoff L."/>
            <person name="Catchen J.M."/>
        </authorList>
    </citation>
    <scope>NUCLEOTIDE SEQUENCE [LARGE SCALE GENOMIC DNA]</scope>
    <source>
        <strain evidence="2">JMC-PN-2008</strain>
    </source>
</reference>
<feature type="compositionally biased region" description="Low complexity" evidence="1">
    <location>
        <begin position="71"/>
        <end position="81"/>
    </location>
</feature>
<comment type="caution">
    <text evidence="2">The sequence shown here is derived from an EMBL/GenBank/DDBJ whole genome shotgun (WGS) entry which is preliminary data.</text>
</comment>
<sequence>MERFMGGGEMEMSGEKSGEVDNLVQSVVDDLRKKKGRGERHHQATGRESRRGVVTGESEKKNPLPERRSRLSSASSRNASEQKWSHKLTAWKI</sequence>
<keyword evidence="3" id="KW-1185">Reference proteome</keyword>
<organism evidence="2 3">
    <name type="scientific">Eleginops maclovinus</name>
    <name type="common">Patagonian blennie</name>
    <name type="synonym">Eleginus maclovinus</name>
    <dbReference type="NCBI Taxonomy" id="56733"/>
    <lineage>
        <taxon>Eukaryota</taxon>
        <taxon>Metazoa</taxon>
        <taxon>Chordata</taxon>
        <taxon>Craniata</taxon>
        <taxon>Vertebrata</taxon>
        <taxon>Euteleostomi</taxon>
        <taxon>Actinopterygii</taxon>
        <taxon>Neopterygii</taxon>
        <taxon>Teleostei</taxon>
        <taxon>Neoteleostei</taxon>
        <taxon>Acanthomorphata</taxon>
        <taxon>Eupercaria</taxon>
        <taxon>Perciformes</taxon>
        <taxon>Notothenioidei</taxon>
        <taxon>Eleginopidae</taxon>
        <taxon>Eleginops</taxon>
    </lineage>
</organism>
<dbReference type="EMBL" id="JAUZQC010000003">
    <property type="protein sequence ID" value="KAK5873758.1"/>
    <property type="molecule type" value="Genomic_DNA"/>
</dbReference>
<dbReference type="AlphaFoldDB" id="A0AAN8AYF7"/>